<evidence type="ECO:0000256" key="5">
    <source>
        <dbReference type="ARBA" id="ARBA00023163"/>
    </source>
</evidence>
<dbReference type="AlphaFoldDB" id="A0A8C5SRP3"/>
<evidence type="ECO:0000256" key="4">
    <source>
        <dbReference type="ARBA" id="ARBA00023015"/>
    </source>
</evidence>
<sequence>MNLGSKGMSGRLLQYLTRQTTPDLREKGGSQGEAAIARRTPGPRGTALSPPQRNGEPLAGHALGPAEEKKKRTGRVSDSGGWRGKGRRSPHPGGAPSPPVARLLPLRLSLDRGRHGSGSHQRLRAQAPALSCRRERREAESGSPPMSFAPSMEGLQFPEGRAPRKALWEKSLSRLRRRGEALLAGHAVAQRDAAAHGTPGRVVPREPPKMAAPPQPQVPPPQPQAPPQPPMMSQVGPSGAGGQQAAAGAPPLAAGPAPSGMQVAAQAQDFDPVQRFRLLLPQLKESLQNLMKVAAQNFVQNTSIDSGQKISEVPVQRVDKSLEEFYALCDQLELCLRLAYECLSQSFDSAKHSPTLVPTATKPDAVQAESLPYTQYLSMIKSQISCAKDIHNALLECSNKITGKMPSQGTL</sequence>
<dbReference type="GO" id="GO:0003712">
    <property type="term" value="F:transcription coregulator activity"/>
    <property type="evidence" value="ECO:0007669"/>
    <property type="project" value="TreeGrafter"/>
</dbReference>
<evidence type="ECO:0000256" key="7">
    <source>
        <dbReference type="ARBA" id="ARBA00031963"/>
    </source>
</evidence>
<evidence type="ECO:0000256" key="6">
    <source>
        <dbReference type="ARBA" id="ARBA00023242"/>
    </source>
</evidence>
<evidence type="ECO:0000313" key="11">
    <source>
        <dbReference type="Proteomes" id="UP000694406"/>
    </source>
</evidence>
<evidence type="ECO:0000256" key="8">
    <source>
        <dbReference type="ARBA" id="ARBA00032582"/>
    </source>
</evidence>
<dbReference type="GO" id="GO:0006357">
    <property type="term" value="P:regulation of transcription by RNA polymerase II"/>
    <property type="evidence" value="ECO:0007669"/>
    <property type="project" value="TreeGrafter"/>
</dbReference>
<reference evidence="10" key="2">
    <citation type="submission" date="2025-09" db="UniProtKB">
        <authorList>
            <consortium name="Ensembl"/>
        </authorList>
    </citation>
    <scope>IDENTIFICATION</scope>
</reference>
<dbReference type="Proteomes" id="UP000694406">
    <property type="component" value="Unplaced"/>
</dbReference>
<organism evidence="10 11">
    <name type="scientific">Laticauda laticaudata</name>
    <name type="common">Blue-ringed sea krait</name>
    <name type="synonym">Blue-lipped sea krait</name>
    <dbReference type="NCBI Taxonomy" id="8630"/>
    <lineage>
        <taxon>Eukaryota</taxon>
        <taxon>Metazoa</taxon>
        <taxon>Chordata</taxon>
        <taxon>Craniata</taxon>
        <taxon>Vertebrata</taxon>
        <taxon>Euteleostomi</taxon>
        <taxon>Lepidosauria</taxon>
        <taxon>Squamata</taxon>
        <taxon>Bifurcata</taxon>
        <taxon>Unidentata</taxon>
        <taxon>Episquamata</taxon>
        <taxon>Toxicofera</taxon>
        <taxon>Serpentes</taxon>
        <taxon>Colubroidea</taxon>
        <taxon>Elapidae</taxon>
        <taxon>Laticaudinae</taxon>
        <taxon>Laticauda</taxon>
    </lineage>
</organism>
<feature type="region of interest" description="Disordered" evidence="9">
    <location>
        <begin position="1"/>
        <end position="162"/>
    </location>
</feature>
<keyword evidence="6" id="KW-0539">Nucleus</keyword>
<dbReference type="PANTHER" id="PTHR28314:SF1">
    <property type="entry name" value="MEDIATOR OF RNA POLYMERASE II TRANSCRIPTION SUBUNIT 29"/>
    <property type="match status" value="1"/>
</dbReference>
<evidence type="ECO:0000313" key="10">
    <source>
        <dbReference type="Ensembl" id="ENSLLTP00000021519.1"/>
    </source>
</evidence>
<evidence type="ECO:0000256" key="9">
    <source>
        <dbReference type="SAM" id="MobiDB-lite"/>
    </source>
</evidence>
<accession>A0A8C5SRP3</accession>
<proteinExistence type="inferred from homology"/>
<evidence type="ECO:0000256" key="2">
    <source>
        <dbReference type="ARBA" id="ARBA00009851"/>
    </source>
</evidence>
<comment type="subcellular location">
    <subcellularLocation>
        <location evidence="1">Nucleus</location>
    </subcellularLocation>
</comment>
<feature type="region of interest" description="Disordered" evidence="9">
    <location>
        <begin position="188"/>
        <end position="260"/>
    </location>
</feature>
<evidence type="ECO:0000256" key="1">
    <source>
        <dbReference type="ARBA" id="ARBA00004123"/>
    </source>
</evidence>
<name>A0A8C5SRP3_LATLA</name>
<dbReference type="PANTHER" id="PTHR28314">
    <property type="entry name" value="MEDIATOR OF RNA POLYMERASE II TRANSCRIPTION SUBUNIT 29"/>
    <property type="match status" value="1"/>
</dbReference>
<keyword evidence="11" id="KW-1185">Reference proteome</keyword>
<protein>
    <recommendedName>
        <fullName evidence="3">Mediator of RNA polymerase II transcription subunit 29</fullName>
    </recommendedName>
    <alternativeName>
        <fullName evidence="8">Intersex-like protein</fullName>
    </alternativeName>
    <alternativeName>
        <fullName evidence="7">Mediator complex subunit 29</fullName>
    </alternativeName>
</protein>
<comment type="similarity">
    <text evidence="2">Belongs to the Mediator complex subunit 29 family.</text>
</comment>
<evidence type="ECO:0000256" key="3">
    <source>
        <dbReference type="ARBA" id="ARBA00019684"/>
    </source>
</evidence>
<feature type="compositionally biased region" description="Pro residues" evidence="9">
    <location>
        <begin position="210"/>
        <end position="230"/>
    </location>
</feature>
<dbReference type="Pfam" id="PF11568">
    <property type="entry name" value="Med29"/>
    <property type="match status" value="1"/>
</dbReference>
<feature type="compositionally biased region" description="Low complexity" evidence="9">
    <location>
        <begin position="243"/>
        <end position="260"/>
    </location>
</feature>
<keyword evidence="5" id="KW-0804">Transcription</keyword>
<keyword evidence="4" id="KW-0805">Transcription regulation</keyword>
<dbReference type="Ensembl" id="ENSLLTT00000022317.1">
    <property type="protein sequence ID" value="ENSLLTP00000021519.1"/>
    <property type="gene ID" value="ENSLLTG00000016051.1"/>
</dbReference>
<dbReference type="GeneTree" id="ENSGT00940000164885"/>
<reference evidence="10" key="1">
    <citation type="submission" date="2025-08" db="UniProtKB">
        <authorList>
            <consortium name="Ensembl"/>
        </authorList>
    </citation>
    <scope>IDENTIFICATION</scope>
</reference>
<dbReference type="GO" id="GO:0016592">
    <property type="term" value="C:mediator complex"/>
    <property type="evidence" value="ECO:0007669"/>
    <property type="project" value="InterPro"/>
</dbReference>
<dbReference type="InterPro" id="IPR021018">
    <property type="entry name" value="Mediator_Med29_met"/>
</dbReference>